<comment type="caution">
    <text evidence="3">The sequence shown here is derived from an EMBL/GenBank/DDBJ whole genome shotgun (WGS) entry which is preliminary data.</text>
</comment>
<evidence type="ECO:0000313" key="3">
    <source>
        <dbReference type="EMBL" id="MBE0330380.1"/>
    </source>
</evidence>
<feature type="domain" description="DUF2326" evidence="2">
    <location>
        <begin position="425"/>
        <end position="565"/>
    </location>
</feature>
<dbReference type="Pfam" id="PF10088">
    <property type="entry name" value="DUF2326"/>
    <property type="match status" value="1"/>
</dbReference>
<evidence type="ECO:0000259" key="2">
    <source>
        <dbReference type="Pfam" id="PF10088"/>
    </source>
</evidence>
<accession>A0AAP1W748</accession>
<proteinExistence type="predicted"/>
<organism evidence="3 4">
    <name type="scientific">Acinetobacter baumannii</name>
    <dbReference type="NCBI Taxonomy" id="470"/>
    <lineage>
        <taxon>Bacteria</taxon>
        <taxon>Pseudomonadati</taxon>
        <taxon>Pseudomonadota</taxon>
        <taxon>Gammaproteobacteria</taxon>
        <taxon>Moraxellales</taxon>
        <taxon>Moraxellaceae</taxon>
        <taxon>Acinetobacter</taxon>
        <taxon>Acinetobacter calcoaceticus/baumannii complex</taxon>
    </lineage>
</organism>
<dbReference type="InterPro" id="IPR018760">
    <property type="entry name" value="DUF2326"/>
</dbReference>
<dbReference type="AlphaFoldDB" id="A0AAP1W748"/>
<reference evidence="3" key="1">
    <citation type="submission" date="2020-09" db="EMBL/GenBank/DDBJ databases">
        <title>Distribution of Beta-Lactamase Producing Gram-Negative Bacterial Isolates in Isabela River of Santo Domingo, Dominican Republic.</title>
        <authorList>
            <person name="Calderon V."/>
            <person name="Bonnelly R."/>
            <person name="Del Rosario C."/>
            <person name="Duarte A."/>
            <person name="Barauna R."/>
            <person name="Juca Ramos R.T."/>
            <person name="Perdomo O.P."/>
            <person name="Rodriguez De Francisco L.E."/>
            <person name="Franco De Los Santos E.F."/>
        </authorList>
    </citation>
    <scope>NUCLEOTIDE SEQUENCE</scope>
    <source>
        <strain evidence="3">INTEC_BI15</strain>
    </source>
</reference>
<name>A0AAP1W748_ACIBA</name>
<dbReference type="RefSeq" id="WP_190596326.1">
    <property type="nucleotide sequence ID" value="NZ_JACXKJ010000007.1"/>
</dbReference>
<protein>
    <submittedName>
        <fullName evidence="3">DUF2326 domain-containing protein</fullName>
    </submittedName>
</protein>
<gene>
    <name evidence="3" type="ORF">IHV20_09485</name>
</gene>
<evidence type="ECO:0000256" key="1">
    <source>
        <dbReference type="SAM" id="Coils"/>
    </source>
</evidence>
<sequence length="574" mass="66196">MNLLKIESDLKSFKTINFKPTGLNIILGDDPINASEEGGSNGVGKTLSLGIFHHCMGAKNSIPKIASKMPKKTFTLHYYFNNNHNSITRSALGNEIQVNKNNYKISAFREYLNSSGFFYIPENSEYLTFRSLIKRFARLTKKDCDHPLHTESEKDYPALLNSLHLLGLDISLAIQKKKLKNDLDSITQELNTFKNSDTIKSLILNGKNPKIQLDKTLSEIEALQEKLDNFEVVEDFKEIEKEANNLKNIILKNEREISILEFNKKNILKSLEVTPDISKQDLKEMYEGLESIFKPEILKHFDAVEKFHNTIAENREIRLKNEILEIDNKISQINDSNKLNIKNQQDKINYLQGKSALDEYTTMAKTLVELKNTYNTVSNFLTLETGLNKKKFNIQEQMIQEDRRTLDFIECSPLTDKDQLFKEIISHLYDNAAAGIILENNTGINQLRYNLKIEIDGADSDGIDNARILAFDILNLFHGSNHNINFVWHDNRLFADINPKSRALWFKFILSKLKNTNKQYIASLNNENLLSMREYLTVEEYREIENSIILNLKGDKPENKLLGIQLENYIDDEE</sequence>
<keyword evidence="1" id="KW-0175">Coiled coil</keyword>
<evidence type="ECO:0000313" key="4">
    <source>
        <dbReference type="Proteomes" id="UP000655940"/>
    </source>
</evidence>
<dbReference type="Proteomes" id="UP000655940">
    <property type="component" value="Unassembled WGS sequence"/>
</dbReference>
<feature type="coiled-coil region" evidence="1">
    <location>
        <begin position="176"/>
        <end position="256"/>
    </location>
</feature>
<dbReference type="EMBL" id="JACZEI010000007">
    <property type="protein sequence ID" value="MBE0330380.1"/>
    <property type="molecule type" value="Genomic_DNA"/>
</dbReference>